<dbReference type="PANTHER" id="PTHR47165">
    <property type="entry name" value="OS03G0429900 PROTEIN"/>
    <property type="match status" value="1"/>
</dbReference>
<dbReference type="OrthoDB" id="1305148at2759"/>
<accession>A0A9P1E4F8</accession>
<sequence length="336" mass="38948">MSPTFGLVKDITPRDTHWALRLRLLCVYDNISDTGDIRGLECVFHDNEGARIHATIRIAQMAKYRQILKERCLYVVRHFIVANDGKKCKTTDNKFKMIFYEKTEVINYDDDAFPNHVYKFKRFESLLNVRIINETELFVVSKQAVREVIHNGRRHRLIEVALQDTRLNQLSCTFWDDFVDQILPYIGDDQTEPVIVTLQFCDAGIFREPKISSNYNVTRVVINGDDVEFEKFKNSLQEVNILTQLIRTISVTTDKQMSISEDLDGLKQPLKTIEELYETRDAYSSQGEVTTPDDGKANNEEHKNASTGERLKRDLIRDSSCISSLNNMRKIVKLKK</sequence>
<reference evidence="3" key="1">
    <citation type="submission" date="2022-07" db="EMBL/GenBank/DDBJ databases">
        <authorList>
            <person name="Macas J."/>
            <person name="Novak P."/>
            <person name="Neumann P."/>
        </authorList>
    </citation>
    <scope>NUCLEOTIDE SEQUENCE</scope>
</reference>
<feature type="region of interest" description="Disordered" evidence="1">
    <location>
        <begin position="281"/>
        <end position="310"/>
    </location>
</feature>
<dbReference type="SUPFAM" id="SSF50249">
    <property type="entry name" value="Nucleic acid-binding proteins"/>
    <property type="match status" value="2"/>
</dbReference>
<dbReference type="Proteomes" id="UP001152484">
    <property type="component" value="Unassembled WGS sequence"/>
</dbReference>
<feature type="domain" description="Replication protein A 70 kDa DNA-binding subunit B/D first OB fold" evidence="2">
    <location>
        <begin position="6"/>
        <end position="106"/>
    </location>
</feature>
<evidence type="ECO:0000259" key="2">
    <source>
        <dbReference type="Pfam" id="PF02721"/>
    </source>
</evidence>
<protein>
    <recommendedName>
        <fullName evidence="2">Replication protein A 70 kDa DNA-binding subunit B/D first OB fold domain-containing protein</fullName>
    </recommendedName>
</protein>
<dbReference type="InterPro" id="IPR003871">
    <property type="entry name" value="RFA1B/D_OB_1st"/>
</dbReference>
<evidence type="ECO:0000313" key="3">
    <source>
        <dbReference type="EMBL" id="CAH9077545.1"/>
    </source>
</evidence>
<evidence type="ECO:0000256" key="1">
    <source>
        <dbReference type="SAM" id="MobiDB-lite"/>
    </source>
</evidence>
<proteinExistence type="predicted"/>
<organism evidence="3 4">
    <name type="scientific">Cuscuta europaea</name>
    <name type="common">European dodder</name>
    <dbReference type="NCBI Taxonomy" id="41803"/>
    <lineage>
        <taxon>Eukaryota</taxon>
        <taxon>Viridiplantae</taxon>
        <taxon>Streptophyta</taxon>
        <taxon>Embryophyta</taxon>
        <taxon>Tracheophyta</taxon>
        <taxon>Spermatophyta</taxon>
        <taxon>Magnoliopsida</taxon>
        <taxon>eudicotyledons</taxon>
        <taxon>Gunneridae</taxon>
        <taxon>Pentapetalae</taxon>
        <taxon>asterids</taxon>
        <taxon>lamiids</taxon>
        <taxon>Solanales</taxon>
        <taxon>Convolvulaceae</taxon>
        <taxon>Cuscuteae</taxon>
        <taxon>Cuscuta</taxon>
        <taxon>Cuscuta subgen. Cuscuta</taxon>
    </lineage>
</organism>
<dbReference type="InterPro" id="IPR012340">
    <property type="entry name" value="NA-bd_OB-fold"/>
</dbReference>
<dbReference type="Gene3D" id="2.40.50.140">
    <property type="entry name" value="Nucleic acid-binding proteins"/>
    <property type="match status" value="2"/>
</dbReference>
<dbReference type="AlphaFoldDB" id="A0A9P1E4F8"/>
<gene>
    <name evidence="3" type="ORF">CEURO_LOCUS6356</name>
</gene>
<dbReference type="PANTHER" id="PTHR47165:SF4">
    <property type="entry name" value="OS03G0429900 PROTEIN"/>
    <property type="match status" value="1"/>
</dbReference>
<feature type="compositionally biased region" description="Basic and acidic residues" evidence="1">
    <location>
        <begin position="293"/>
        <end position="310"/>
    </location>
</feature>
<comment type="caution">
    <text evidence="3">The sequence shown here is derived from an EMBL/GenBank/DDBJ whole genome shotgun (WGS) entry which is preliminary data.</text>
</comment>
<dbReference type="CDD" id="cd04480">
    <property type="entry name" value="RPA1_DBD_A_like"/>
    <property type="match status" value="1"/>
</dbReference>
<evidence type="ECO:0000313" key="4">
    <source>
        <dbReference type="Proteomes" id="UP001152484"/>
    </source>
</evidence>
<name>A0A9P1E4F8_CUSEU</name>
<dbReference type="Pfam" id="PF02721">
    <property type="entry name" value="DUF223"/>
    <property type="match status" value="1"/>
</dbReference>
<keyword evidence="4" id="KW-1185">Reference proteome</keyword>
<dbReference type="EMBL" id="CAMAPE010000010">
    <property type="protein sequence ID" value="CAH9077545.1"/>
    <property type="molecule type" value="Genomic_DNA"/>
</dbReference>